<dbReference type="AlphaFoldDB" id="A0A9D4UT16"/>
<dbReference type="EMBL" id="JABFUD020000011">
    <property type="protein sequence ID" value="KAI5073558.1"/>
    <property type="molecule type" value="Genomic_DNA"/>
</dbReference>
<keyword evidence="2" id="KW-1185">Reference proteome</keyword>
<name>A0A9D4UT16_ADICA</name>
<evidence type="ECO:0000313" key="2">
    <source>
        <dbReference type="Proteomes" id="UP000886520"/>
    </source>
</evidence>
<organism evidence="1 2">
    <name type="scientific">Adiantum capillus-veneris</name>
    <name type="common">Maidenhair fern</name>
    <dbReference type="NCBI Taxonomy" id="13818"/>
    <lineage>
        <taxon>Eukaryota</taxon>
        <taxon>Viridiplantae</taxon>
        <taxon>Streptophyta</taxon>
        <taxon>Embryophyta</taxon>
        <taxon>Tracheophyta</taxon>
        <taxon>Polypodiopsida</taxon>
        <taxon>Polypodiidae</taxon>
        <taxon>Polypodiales</taxon>
        <taxon>Pteridineae</taxon>
        <taxon>Pteridaceae</taxon>
        <taxon>Vittarioideae</taxon>
        <taxon>Adiantum</taxon>
    </lineage>
</organism>
<comment type="caution">
    <text evidence="1">The sequence shown here is derived from an EMBL/GenBank/DDBJ whole genome shotgun (WGS) entry which is preliminary data.</text>
</comment>
<protein>
    <submittedName>
        <fullName evidence="1">Uncharacterized protein</fullName>
    </submittedName>
</protein>
<accession>A0A9D4UT16</accession>
<sequence>MLPSLLNFAKIGRVEKHPILPLPSSNGTTQCLSERLYRVTLAWPHEPGYEAFYKLVKTLAGYLPFTFDFGGLTVAPLHVDQSLYTSLQCR</sequence>
<reference evidence="1" key="1">
    <citation type="submission" date="2021-01" db="EMBL/GenBank/DDBJ databases">
        <title>Adiantum capillus-veneris genome.</title>
        <authorList>
            <person name="Fang Y."/>
            <person name="Liao Q."/>
        </authorList>
    </citation>
    <scope>NUCLEOTIDE SEQUENCE</scope>
    <source>
        <strain evidence="1">H3</strain>
        <tissue evidence="1">Leaf</tissue>
    </source>
</reference>
<proteinExistence type="predicted"/>
<gene>
    <name evidence="1" type="ORF">GOP47_0011571</name>
</gene>
<dbReference type="Proteomes" id="UP000886520">
    <property type="component" value="Chromosome 11"/>
</dbReference>
<evidence type="ECO:0000313" key="1">
    <source>
        <dbReference type="EMBL" id="KAI5073558.1"/>
    </source>
</evidence>